<dbReference type="OrthoDB" id="7689650at2"/>
<name>D5AS16_RHOCB</name>
<feature type="transmembrane region" description="Helical" evidence="1">
    <location>
        <begin position="7"/>
        <end position="24"/>
    </location>
</feature>
<dbReference type="InterPro" id="IPR047730">
    <property type="entry name" value="ABZJ_00895-like"/>
</dbReference>
<keyword evidence="3" id="KW-1185">Reference proteome</keyword>
<dbReference type="RefSeq" id="WP_013069010.1">
    <property type="nucleotide sequence ID" value="NC_014034.1"/>
</dbReference>
<reference key="1">
    <citation type="submission" date="2008-12" db="EMBL/GenBank/DDBJ databases">
        <title>Complete genome sequence of Rhodobacter capsulatus SB1003.</title>
        <authorList>
            <person name="Strnad H."/>
            <person name="Lapidus A."/>
            <person name="Vlcek C."/>
            <person name="Ulbrich P."/>
            <person name="Paces J."/>
            <person name="Maltsev N."/>
            <person name="Kumar V."/>
            <person name="Kogan Y."/>
            <person name="Milgram A."/>
            <person name="Rebrekov D."/>
            <person name="Mazur M."/>
            <person name="Cox R."/>
            <person name="Kyrpides N."/>
            <person name="Kolar M."/>
            <person name="Sachova J."/>
            <person name="Ridl J."/>
            <person name="Ivanova N."/>
            <person name="Kapatral V."/>
            <person name="Los T."/>
            <person name="Lykidis A."/>
            <person name="Mikhailova N."/>
            <person name="Reznik G."/>
            <person name="Vasieva O."/>
            <person name="Fonstein M."/>
            <person name="Paces V."/>
            <person name="Haselkorn R."/>
        </authorList>
    </citation>
    <scope>NUCLEOTIDE SEQUENCE</scope>
    <source>
        <strain>SB1003</strain>
    </source>
</reference>
<keyword evidence="1" id="KW-0472">Membrane</keyword>
<accession>D5AS16</accession>
<evidence type="ECO:0000256" key="1">
    <source>
        <dbReference type="SAM" id="Phobius"/>
    </source>
</evidence>
<evidence type="ECO:0000313" key="3">
    <source>
        <dbReference type="Proteomes" id="UP000002361"/>
    </source>
</evidence>
<feature type="transmembrane region" description="Helical" evidence="1">
    <location>
        <begin position="30"/>
        <end position="48"/>
    </location>
</feature>
<protein>
    <submittedName>
        <fullName evidence="2">Membrane protein, putative</fullName>
    </submittedName>
</protein>
<dbReference type="KEGG" id="rcp:RCAP_rcc03314"/>
<dbReference type="STRING" id="272942.RCAP_rcc03314"/>
<reference evidence="2 3" key="2">
    <citation type="journal article" date="2010" name="J. Bacteriol.">
        <title>Complete genome sequence of the photosynthetic purple nonsulfur bacterium Rhodobacter capsulatus SB 1003.</title>
        <authorList>
            <person name="Strnad H."/>
            <person name="Lapidus A."/>
            <person name="Paces J."/>
            <person name="Ulbrich P."/>
            <person name="Vlcek C."/>
            <person name="Paces V."/>
            <person name="Haselkorn R."/>
        </authorList>
    </citation>
    <scope>NUCLEOTIDE SEQUENCE [LARGE SCALE GENOMIC DNA]</scope>
    <source>
        <strain evidence="3">ATCC BAA-309 / NBRC 16581 / SB1003</strain>
    </source>
</reference>
<dbReference type="HOGENOM" id="CLU_1757384_0_0_5"/>
<evidence type="ECO:0000313" key="2">
    <source>
        <dbReference type="EMBL" id="ADE87038.1"/>
    </source>
</evidence>
<dbReference type="AlphaFoldDB" id="D5AS16"/>
<dbReference type="GeneID" id="31492093"/>
<dbReference type="NCBIfam" id="NF038216">
    <property type="entry name" value="ABZJ_00895_fam"/>
    <property type="match status" value="1"/>
</dbReference>
<sequence length="148" mass="15743">MPILRYGLILILTGLVVSGLVLVFERLAGIDLASVGIAAVPVFMTAMIEGQVFARRSGRLPARAEALRFAAMATALTLMLLGPALVLMSLGDPALLTMLRGFDAVLWSVILGLVVVITFPASYLFYGQGARSQLRAADRQKARGRGAK</sequence>
<keyword evidence="1" id="KW-1133">Transmembrane helix</keyword>
<dbReference type="EMBL" id="CP001312">
    <property type="protein sequence ID" value="ADE87038.1"/>
    <property type="molecule type" value="Genomic_DNA"/>
</dbReference>
<feature type="transmembrane region" description="Helical" evidence="1">
    <location>
        <begin position="105"/>
        <end position="126"/>
    </location>
</feature>
<proteinExistence type="predicted"/>
<dbReference type="Proteomes" id="UP000002361">
    <property type="component" value="Chromosome"/>
</dbReference>
<feature type="transmembrane region" description="Helical" evidence="1">
    <location>
        <begin position="69"/>
        <end position="90"/>
    </location>
</feature>
<keyword evidence="1" id="KW-0812">Transmembrane</keyword>
<gene>
    <name evidence="2" type="ordered locus">RCAP_rcc03314</name>
</gene>
<organism evidence="2 3">
    <name type="scientific">Rhodobacter capsulatus (strain ATCC BAA-309 / NBRC 16581 / SB1003)</name>
    <dbReference type="NCBI Taxonomy" id="272942"/>
    <lineage>
        <taxon>Bacteria</taxon>
        <taxon>Pseudomonadati</taxon>
        <taxon>Pseudomonadota</taxon>
        <taxon>Alphaproteobacteria</taxon>
        <taxon>Rhodobacterales</taxon>
        <taxon>Rhodobacter group</taxon>
        <taxon>Rhodobacter</taxon>
    </lineage>
</organism>